<dbReference type="PROSITE" id="PS51900">
    <property type="entry name" value="CB"/>
    <property type="match status" value="1"/>
</dbReference>
<keyword evidence="2 4" id="KW-0238">DNA-binding</keyword>
<dbReference type="InterPro" id="IPR002104">
    <property type="entry name" value="Integrase_catalytic"/>
</dbReference>
<dbReference type="Gene3D" id="1.10.150.130">
    <property type="match status" value="1"/>
</dbReference>
<sequence>MMNTAKNIQLVNIVNMKDYKDTNDFVRVYDIFISMQTARTQEKYQRVIPEFFQMVCGKLMQEIKANDLDSISRVDVQEKYFKPLKDKGFKNSTLRNYASVVKSFLSELEKNEVFYDQAYTGYKKLREVSLDTTRLKDDTENRKTMSEDGYEALHDWLVNGREWSERYVHKAEQYQLALEFMFNTAVRLNATFNHIKWKNIKFESDSQGNQSYVVYAKDKGGKINKKPISIEFYNKLKDLMYEGDDNALVFGAINKRSFSNYIKEFSEETGYEFTPHSIKNGAGTKLWNMTHDPIKVKDFLDHESLETTMRYIREQNNFLESGSYILSSSTNLASINDLEYNDIMEIISDNPDIAYQIISKAKQRGIING</sequence>
<dbReference type="GO" id="GO:0015074">
    <property type="term" value="P:DNA integration"/>
    <property type="evidence" value="ECO:0007669"/>
    <property type="project" value="InterPro"/>
</dbReference>
<comment type="similarity">
    <text evidence="1">Belongs to the 'phage' integrase family.</text>
</comment>
<dbReference type="CDD" id="cd00397">
    <property type="entry name" value="DNA_BRE_C"/>
    <property type="match status" value="1"/>
</dbReference>
<organism evidence="7 8">
    <name type="scientific">Dolosigranulum pigrum</name>
    <dbReference type="NCBI Taxonomy" id="29394"/>
    <lineage>
        <taxon>Bacteria</taxon>
        <taxon>Bacillati</taxon>
        <taxon>Bacillota</taxon>
        <taxon>Bacilli</taxon>
        <taxon>Lactobacillales</taxon>
        <taxon>Carnobacteriaceae</taxon>
        <taxon>Dolosigranulum</taxon>
    </lineage>
</organism>
<dbReference type="AlphaFoldDB" id="A0A328KG45"/>
<dbReference type="InterPro" id="IPR013762">
    <property type="entry name" value="Integrase-like_cat_sf"/>
</dbReference>
<dbReference type="PANTHER" id="PTHR30349:SF41">
    <property type="entry name" value="INTEGRASE_RECOMBINASE PROTEIN MJ0367-RELATED"/>
    <property type="match status" value="1"/>
</dbReference>
<keyword evidence="3" id="KW-0233">DNA recombination</keyword>
<protein>
    <recommendedName>
        <fullName evidence="9">Site-specific integrase</fullName>
    </recommendedName>
</protein>
<dbReference type="GO" id="GO:0006310">
    <property type="term" value="P:DNA recombination"/>
    <property type="evidence" value="ECO:0007669"/>
    <property type="project" value="UniProtKB-KW"/>
</dbReference>
<evidence type="ECO:0000313" key="7">
    <source>
        <dbReference type="EMBL" id="RAN61375.1"/>
    </source>
</evidence>
<dbReference type="InterPro" id="IPR011010">
    <property type="entry name" value="DNA_brk_join_enz"/>
</dbReference>
<feature type="domain" description="Tyr recombinase" evidence="5">
    <location>
        <begin position="140"/>
        <end position="324"/>
    </location>
</feature>
<evidence type="ECO:0000256" key="4">
    <source>
        <dbReference type="PROSITE-ProRule" id="PRU01248"/>
    </source>
</evidence>
<evidence type="ECO:0000256" key="1">
    <source>
        <dbReference type="ARBA" id="ARBA00008857"/>
    </source>
</evidence>
<dbReference type="PANTHER" id="PTHR30349">
    <property type="entry name" value="PHAGE INTEGRASE-RELATED"/>
    <property type="match status" value="1"/>
</dbReference>
<dbReference type="InterPro" id="IPR010998">
    <property type="entry name" value="Integrase_recombinase_N"/>
</dbReference>
<accession>A0A328KG45</accession>
<dbReference type="InterPro" id="IPR050090">
    <property type="entry name" value="Tyrosine_recombinase_XerCD"/>
</dbReference>
<dbReference type="Gene3D" id="1.10.443.10">
    <property type="entry name" value="Intergrase catalytic core"/>
    <property type="match status" value="1"/>
</dbReference>
<evidence type="ECO:0000259" key="5">
    <source>
        <dbReference type="PROSITE" id="PS51898"/>
    </source>
</evidence>
<feature type="domain" description="Core-binding (CB)" evidence="6">
    <location>
        <begin position="23"/>
        <end position="109"/>
    </location>
</feature>
<dbReference type="SUPFAM" id="SSF56349">
    <property type="entry name" value="DNA breaking-rejoining enzymes"/>
    <property type="match status" value="1"/>
</dbReference>
<dbReference type="Pfam" id="PF00589">
    <property type="entry name" value="Phage_integrase"/>
    <property type="match status" value="1"/>
</dbReference>
<proteinExistence type="inferred from homology"/>
<evidence type="ECO:0000259" key="6">
    <source>
        <dbReference type="PROSITE" id="PS51900"/>
    </source>
</evidence>
<evidence type="ECO:0008006" key="9">
    <source>
        <dbReference type="Google" id="ProtNLM"/>
    </source>
</evidence>
<name>A0A328KG45_9LACT</name>
<dbReference type="GO" id="GO:0003677">
    <property type="term" value="F:DNA binding"/>
    <property type="evidence" value="ECO:0007669"/>
    <property type="project" value="UniProtKB-UniRule"/>
</dbReference>
<dbReference type="Proteomes" id="UP000249099">
    <property type="component" value="Unassembled WGS sequence"/>
</dbReference>
<dbReference type="EMBL" id="NAQV01000058">
    <property type="protein sequence ID" value="RAN61375.1"/>
    <property type="molecule type" value="Genomic_DNA"/>
</dbReference>
<reference evidence="7 8" key="1">
    <citation type="submission" date="2017-03" db="EMBL/GenBank/DDBJ databases">
        <title>wgs assembly of Dolosigranulum pigrum KPL CDC strains.</title>
        <authorList>
            <person name="Brugger S.D."/>
            <person name="Pettigrew M."/>
            <person name="Kong Y."/>
            <person name="Lemon K.P."/>
        </authorList>
    </citation>
    <scope>NUCLEOTIDE SEQUENCE [LARGE SCALE GENOMIC DNA]</scope>
    <source>
        <strain evidence="7 8">KPL1931_CDC4294-98</strain>
    </source>
</reference>
<comment type="caution">
    <text evidence="7">The sequence shown here is derived from an EMBL/GenBank/DDBJ whole genome shotgun (WGS) entry which is preliminary data.</text>
</comment>
<evidence type="ECO:0000313" key="8">
    <source>
        <dbReference type="Proteomes" id="UP000249099"/>
    </source>
</evidence>
<evidence type="ECO:0000256" key="2">
    <source>
        <dbReference type="ARBA" id="ARBA00023125"/>
    </source>
</evidence>
<dbReference type="InterPro" id="IPR044068">
    <property type="entry name" value="CB"/>
</dbReference>
<gene>
    <name evidence="7" type="ORF">B8A44_09440</name>
</gene>
<dbReference type="PROSITE" id="PS51898">
    <property type="entry name" value="TYR_RECOMBINASE"/>
    <property type="match status" value="1"/>
</dbReference>
<evidence type="ECO:0000256" key="3">
    <source>
        <dbReference type="ARBA" id="ARBA00023172"/>
    </source>
</evidence>
<dbReference type="RefSeq" id="WP_112790578.1">
    <property type="nucleotide sequence ID" value="NZ_NAQV01000058.1"/>
</dbReference>